<dbReference type="AlphaFoldDB" id="A0A336N306"/>
<dbReference type="Proteomes" id="UP000253728">
    <property type="component" value="Unassembled WGS sequence"/>
</dbReference>
<sequence>MAYQTGTAKTLNELLTKLTEFAQTQNWVIDKATNNELYLHNDDGYWSFVLSAESNFLFGYVNSGFDKSKGADAQPGSSKNNSFTTIETATTQLHSGNYVSYDFFGTKQYLHIVVQVEADKFRHFGIGTLDKEGEYVGGQYTYGTSIQGRYGHYQEIDHIYGFANGKNGNQAVVRADGISGATKSPWYFAPVSINDFNDINKKDYGKYLLTLGRASMYTDNKTYHPDKLLVDFSQSKFGQTLIPCPHSLIAHGIDGVFRRLGILPDRYECTMVGIQPRQILEIAGERWMIIPSAQYDERNANSIEEGKNNSGIQGVAYRIIE</sequence>
<accession>A0A336N306</accession>
<organism evidence="1 2">
    <name type="scientific">Aggregatibacter aphrophilus</name>
    <name type="common">Haemophilus aphrophilus</name>
    <dbReference type="NCBI Taxonomy" id="732"/>
    <lineage>
        <taxon>Bacteria</taxon>
        <taxon>Pseudomonadati</taxon>
        <taxon>Pseudomonadota</taxon>
        <taxon>Gammaproteobacteria</taxon>
        <taxon>Pasteurellales</taxon>
        <taxon>Pasteurellaceae</taxon>
        <taxon>Aggregatibacter</taxon>
    </lineage>
</organism>
<dbReference type="RefSeq" id="WP_005705130.1">
    <property type="nucleotide sequence ID" value="NZ_MAQF01000009.1"/>
</dbReference>
<name>A0A336N306_AGGAP</name>
<evidence type="ECO:0000313" key="2">
    <source>
        <dbReference type="Proteomes" id="UP000253728"/>
    </source>
</evidence>
<evidence type="ECO:0000313" key="1">
    <source>
        <dbReference type="EMBL" id="SSY93942.1"/>
    </source>
</evidence>
<gene>
    <name evidence="1" type="ORF">NCTC5908_00623</name>
</gene>
<proteinExistence type="predicted"/>
<reference evidence="1 2" key="1">
    <citation type="submission" date="2018-06" db="EMBL/GenBank/DDBJ databases">
        <authorList>
            <consortium name="Pathogen Informatics"/>
            <person name="Doyle S."/>
        </authorList>
    </citation>
    <scope>NUCLEOTIDE SEQUENCE [LARGE SCALE GENOMIC DNA]</scope>
    <source>
        <strain evidence="1 2">NCTC5908</strain>
    </source>
</reference>
<dbReference type="EMBL" id="UFSP01000001">
    <property type="protein sequence ID" value="SSY93942.1"/>
    <property type="molecule type" value="Genomic_DNA"/>
</dbReference>
<protein>
    <submittedName>
        <fullName evidence="1">Uncharacterized protein</fullName>
    </submittedName>
</protein>
<dbReference type="GeneID" id="49634763"/>